<dbReference type="PROSITE" id="PS50937">
    <property type="entry name" value="HTH_MERR_2"/>
    <property type="match status" value="1"/>
</dbReference>
<dbReference type="InterPro" id="IPR000551">
    <property type="entry name" value="MerR-type_HTH_dom"/>
</dbReference>
<dbReference type="Gene3D" id="1.10.1660.10">
    <property type="match status" value="1"/>
</dbReference>
<accession>A0A9D7SVI1</accession>
<dbReference type="CDD" id="cd01104">
    <property type="entry name" value="HTH_MlrA-CarA"/>
    <property type="match status" value="1"/>
</dbReference>
<dbReference type="SMART" id="SM00422">
    <property type="entry name" value="HTH_MERR"/>
    <property type="match status" value="1"/>
</dbReference>
<keyword evidence="3" id="KW-0238">DNA-binding</keyword>
<reference evidence="6 7" key="1">
    <citation type="submission" date="2020-10" db="EMBL/GenBank/DDBJ databases">
        <title>Connecting structure to function with the recovery of over 1000 high-quality activated sludge metagenome-assembled genomes encoding full-length rRNA genes using long-read sequencing.</title>
        <authorList>
            <person name="Singleton C.M."/>
            <person name="Petriglieri F."/>
            <person name="Kristensen J.M."/>
            <person name="Kirkegaard R.H."/>
            <person name="Michaelsen T.Y."/>
            <person name="Andersen M.H."/>
            <person name="Karst S.M."/>
            <person name="Dueholm M.S."/>
            <person name="Nielsen P.H."/>
            <person name="Albertsen M."/>
        </authorList>
    </citation>
    <scope>NUCLEOTIDE SEQUENCE [LARGE SCALE GENOMIC DNA]</scope>
    <source>
        <strain evidence="6">Ribe_18-Q3-R11-54_MAXAC.273</strain>
    </source>
</reference>
<organism evidence="6 7">
    <name type="scientific">Candidatus Opimibacter skivensis</name>
    <dbReference type="NCBI Taxonomy" id="2982028"/>
    <lineage>
        <taxon>Bacteria</taxon>
        <taxon>Pseudomonadati</taxon>
        <taxon>Bacteroidota</taxon>
        <taxon>Saprospiria</taxon>
        <taxon>Saprospirales</taxon>
        <taxon>Saprospiraceae</taxon>
        <taxon>Candidatus Opimibacter</taxon>
    </lineage>
</organism>
<evidence type="ECO:0000256" key="4">
    <source>
        <dbReference type="ARBA" id="ARBA00023163"/>
    </source>
</evidence>
<dbReference type="Proteomes" id="UP000808337">
    <property type="component" value="Unassembled WGS sequence"/>
</dbReference>
<feature type="domain" description="HTH merR-type" evidence="5">
    <location>
        <begin position="8"/>
        <end position="77"/>
    </location>
</feature>
<name>A0A9D7SVI1_9BACT</name>
<gene>
    <name evidence="6" type="ORF">IPP15_16740</name>
</gene>
<dbReference type="InterPro" id="IPR003759">
    <property type="entry name" value="Cbl-bd_cap"/>
</dbReference>
<dbReference type="PANTHER" id="PTHR30204:SF69">
    <property type="entry name" value="MERR-FAMILY TRANSCRIPTIONAL REGULATOR"/>
    <property type="match status" value="1"/>
</dbReference>
<dbReference type="Gene3D" id="1.10.1240.10">
    <property type="entry name" value="Methionine synthase domain"/>
    <property type="match status" value="1"/>
</dbReference>
<keyword evidence="4" id="KW-0804">Transcription</keyword>
<keyword evidence="1" id="KW-0678">Repressor</keyword>
<dbReference type="Pfam" id="PF13411">
    <property type="entry name" value="MerR_1"/>
    <property type="match status" value="1"/>
</dbReference>
<evidence type="ECO:0000313" key="6">
    <source>
        <dbReference type="EMBL" id="MBK9983988.1"/>
    </source>
</evidence>
<protein>
    <submittedName>
        <fullName evidence="6">MerR family transcriptional regulator</fullName>
    </submittedName>
</protein>
<comment type="caution">
    <text evidence="6">The sequence shown here is derived from an EMBL/GenBank/DDBJ whole genome shotgun (WGS) entry which is preliminary data.</text>
</comment>
<dbReference type="InterPro" id="IPR036594">
    <property type="entry name" value="Meth_synthase_dom"/>
</dbReference>
<evidence type="ECO:0000313" key="7">
    <source>
        <dbReference type="Proteomes" id="UP000808337"/>
    </source>
</evidence>
<dbReference type="PANTHER" id="PTHR30204">
    <property type="entry name" value="REDOX-CYCLING DRUG-SENSING TRANSCRIPTIONAL ACTIVATOR SOXR"/>
    <property type="match status" value="1"/>
</dbReference>
<dbReference type="Pfam" id="PF02607">
    <property type="entry name" value="B12-binding_2"/>
    <property type="match status" value="1"/>
</dbReference>
<evidence type="ECO:0000256" key="2">
    <source>
        <dbReference type="ARBA" id="ARBA00023015"/>
    </source>
</evidence>
<dbReference type="EMBL" id="JADKGY010000029">
    <property type="protein sequence ID" value="MBK9983988.1"/>
    <property type="molecule type" value="Genomic_DNA"/>
</dbReference>
<sequence length="299" mass="34935">MLDNIKTSFSISDLQELSGISVHNIRMWERRYNLLDPSRTHSNIRRYSNEHLKKLLNISFLLKSGYKISELATFNDQQFNIAVNSVLALDNDYQLAINDFKMAMLNFDSRLFEATYHRLRDTMSFYDLFLKVMVPFLEHIGSLWQTNSITVAHEHYVSNILRQKIFYQIEHLPRSGPGQKERYILFLPLNELHELGLLFIHYTLLMLGKDSIYLGPNVDIESLEGLPQSEQHIYVSYMTMGSPDEDLSGYFREFRKSLMKAEDKFWLTGARVQKLPKGPGSKNISIFKSIYDLLVFIKT</sequence>
<dbReference type="AlphaFoldDB" id="A0A9D7SVI1"/>
<keyword evidence="2" id="KW-0805">Transcription regulation</keyword>
<evidence type="ECO:0000256" key="3">
    <source>
        <dbReference type="ARBA" id="ARBA00023125"/>
    </source>
</evidence>
<evidence type="ECO:0000259" key="5">
    <source>
        <dbReference type="PROSITE" id="PS50937"/>
    </source>
</evidence>
<dbReference type="GO" id="GO:0003677">
    <property type="term" value="F:DNA binding"/>
    <property type="evidence" value="ECO:0007669"/>
    <property type="project" value="UniProtKB-KW"/>
</dbReference>
<dbReference type="InterPro" id="IPR009061">
    <property type="entry name" value="DNA-bd_dom_put_sf"/>
</dbReference>
<proteinExistence type="predicted"/>
<dbReference type="GO" id="GO:0003700">
    <property type="term" value="F:DNA-binding transcription factor activity"/>
    <property type="evidence" value="ECO:0007669"/>
    <property type="project" value="InterPro"/>
</dbReference>
<evidence type="ECO:0000256" key="1">
    <source>
        <dbReference type="ARBA" id="ARBA00022491"/>
    </source>
</evidence>
<dbReference type="SUPFAM" id="SSF46955">
    <property type="entry name" value="Putative DNA-binding domain"/>
    <property type="match status" value="1"/>
</dbReference>
<dbReference type="Gene3D" id="3.40.50.280">
    <property type="entry name" value="Cobalamin-binding domain"/>
    <property type="match status" value="1"/>
</dbReference>
<dbReference type="InterPro" id="IPR047057">
    <property type="entry name" value="MerR_fam"/>
</dbReference>